<proteinExistence type="predicted"/>
<dbReference type="Proteomes" id="UP000000379">
    <property type="component" value="Chromosome"/>
</dbReference>
<gene>
    <name evidence="2" type="ordered locus">Trad_1915</name>
</gene>
<name>D7CQP7_TRURR</name>
<keyword evidence="3" id="KW-1185">Reference proteome</keyword>
<reference evidence="2 3" key="2">
    <citation type="journal article" date="2011" name="Stand. Genomic Sci.">
        <title>Complete genome sequence of Truepera radiovictrix type strain (RQ-24).</title>
        <authorList>
            <person name="Ivanova N."/>
            <person name="Rohde C."/>
            <person name="Munk C."/>
            <person name="Nolan M."/>
            <person name="Lucas S."/>
            <person name="Del Rio T.G."/>
            <person name="Tice H."/>
            <person name="Deshpande S."/>
            <person name="Cheng J.F."/>
            <person name="Tapia R."/>
            <person name="Han C."/>
            <person name="Goodwin L."/>
            <person name="Pitluck S."/>
            <person name="Liolios K."/>
            <person name="Mavromatis K."/>
            <person name="Mikhailova N."/>
            <person name="Pati A."/>
            <person name="Chen A."/>
            <person name="Palaniappan K."/>
            <person name="Land M."/>
            <person name="Hauser L."/>
            <person name="Chang Y.J."/>
            <person name="Jeffries C.D."/>
            <person name="Brambilla E."/>
            <person name="Rohde M."/>
            <person name="Goker M."/>
            <person name="Tindall B.J."/>
            <person name="Woyke T."/>
            <person name="Bristow J."/>
            <person name="Eisen J.A."/>
            <person name="Markowitz V."/>
            <person name="Hugenholtz P."/>
            <person name="Kyrpides N.C."/>
            <person name="Klenk H.P."/>
            <person name="Lapidus A."/>
        </authorList>
    </citation>
    <scope>NUCLEOTIDE SEQUENCE [LARGE SCALE GENOMIC DNA]</scope>
    <source>
        <strain evidence="3">DSM 17093 / CIP 108686 / LMG 22925 / RQ-24</strain>
    </source>
</reference>
<keyword evidence="1" id="KW-1133">Transmembrane helix</keyword>
<dbReference type="AlphaFoldDB" id="D7CQP7"/>
<sequence length="139" mass="15308">MFKPYQRHPFEVRLAHVLIAFFTLAVLGGFYYTFGGPIPYLINWNGPRGEAFTGRYEVLGTLPPNPEEALASGRTFEATYPYTVMVWGGRRAGVVAAAQNQNGTPTLNSITVHRGPVVCSAAQRWGVETSVVCDDKHAY</sequence>
<evidence type="ECO:0000313" key="2">
    <source>
        <dbReference type="EMBL" id="ADI15031.1"/>
    </source>
</evidence>
<dbReference type="KEGG" id="tra:Trad_1915"/>
<dbReference type="HOGENOM" id="CLU_1844238_0_0_0"/>
<keyword evidence="1" id="KW-0472">Membrane</keyword>
<dbReference type="EMBL" id="CP002049">
    <property type="protein sequence ID" value="ADI15031.1"/>
    <property type="molecule type" value="Genomic_DNA"/>
</dbReference>
<accession>D7CQP7</accession>
<evidence type="ECO:0000313" key="3">
    <source>
        <dbReference type="Proteomes" id="UP000000379"/>
    </source>
</evidence>
<feature type="transmembrane region" description="Helical" evidence="1">
    <location>
        <begin position="12"/>
        <end position="34"/>
    </location>
</feature>
<protein>
    <submittedName>
        <fullName evidence="2">Uncharacterized protein</fullName>
    </submittedName>
</protein>
<keyword evidence="1" id="KW-0812">Transmembrane</keyword>
<organism evidence="2 3">
    <name type="scientific">Truepera radiovictrix (strain DSM 17093 / CIP 108686 / LMG 22925 / RQ-24)</name>
    <dbReference type="NCBI Taxonomy" id="649638"/>
    <lineage>
        <taxon>Bacteria</taxon>
        <taxon>Thermotogati</taxon>
        <taxon>Deinococcota</taxon>
        <taxon>Deinococci</taxon>
        <taxon>Trueperales</taxon>
        <taxon>Trueperaceae</taxon>
        <taxon>Truepera</taxon>
    </lineage>
</organism>
<reference evidence="3" key="1">
    <citation type="submission" date="2010-05" db="EMBL/GenBank/DDBJ databases">
        <title>The complete genome of Truepera radiovictris DSM 17093.</title>
        <authorList>
            <consortium name="US DOE Joint Genome Institute (JGI-PGF)"/>
            <person name="Lucas S."/>
            <person name="Copeland A."/>
            <person name="Lapidus A."/>
            <person name="Glavina del Rio T."/>
            <person name="Dalin E."/>
            <person name="Tice H."/>
            <person name="Bruce D."/>
            <person name="Goodwin L."/>
            <person name="Pitluck S."/>
            <person name="Kyrpides N."/>
            <person name="Mavromatis K."/>
            <person name="Ovchinnikova G."/>
            <person name="Munk A.C."/>
            <person name="Detter J.C."/>
            <person name="Han C."/>
            <person name="Tapia R."/>
            <person name="Land M."/>
            <person name="Hauser L."/>
            <person name="Markowitz V."/>
            <person name="Cheng J.-F."/>
            <person name="Hugenholtz P."/>
            <person name="Woyke T."/>
            <person name="Wu D."/>
            <person name="Tindall B."/>
            <person name="Pomrenke H.G."/>
            <person name="Brambilla E."/>
            <person name="Klenk H.-P."/>
            <person name="Eisen J.A."/>
        </authorList>
    </citation>
    <scope>NUCLEOTIDE SEQUENCE [LARGE SCALE GENOMIC DNA]</scope>
    <source>
        <strain evidence="3">DSM 17093 / CIP 108686 / LMG 22925 / RQ-24</strain>
    </source>
</reference>
<evidence type="ECO:0000256" key="1">
    <source>
        <dbReference type="SAM" id="Phobius"/>
    </source>
</evidence>
<dbReference type="RefSeq" id="WP_013178396.1">
    <property type="nucleotide sequence ID" value="NC_014221.1"/>
</dbReference>